<evidence type="ECO:0000313" key="2">
    <source>
        <dbReference type="Proteomes" id="UP000316781"/>
    </source>
</evidence>
<sequence>MAVVREKFATQVDRDMLAAIRKIAKEEGRQLQSIVEEALGAYVEKHDKSRPRAHVMSAYESSLERFGSLYEKLAK</sequence>
<dbReference type="EMBL" id="VJMF01000024">
    <property type="protein sequence ID" value="TRL36121.1"/>
    <property type="molecule type" value="Genomic_DNA"/>
</dbReference>
<organism evidence="1 2">
    <name type="scientific">Methylosinus sporium</name>
    <dbReference type="NCBI Taxonomy" id="428"/>
    <lineage>
        <taxon>Bacteria</taxon>
        <taxon>Pseudomonadati</taxon>
        <taxon>Pseudomonadota</taxon>
        <taxon>Alphaproteobacteria</taxon>
        <taxon>Hyphomicrobiales</taxon>
        <taxon>Methylocystaceae</taxon>
        <taxon>Methylosinus</taxon>
    </lineage>
</organism>
<gene>
    <name evidence="1" type="ORF">FM996_06275</name>
</gene>
<dbReference type="Proteomes" id="UP000316781">
    <property type="component" value="Unassembled WGS sequence"/>
</dbReference>
<name>A0A549T2M9_METSR</name>
<accession>A0A549T2M9</accession>
<dbReference type="GO" id="GO:0006355">
    <property type="term" value="P:regulation of DNA-templated transcription"/>
    <property type="evidence" value="ECO:0007669"/>
    <property type="project" value="InterPro"/>
</dbReference>
<evidence type="ECO:0008006" key="3">
    <source>
        <dbReference type="Google" id="ProtNLM"/>
    </source>
</evidence>
<protein>
    <recommendedName>
        <fullName evidence="3">Ribbon-helix-helix protein CopG domain-containing protein</fullName>
    </recommendedName>
</protein>
<dbReference type="InterPro" id="IPR010985">
    <property type="entry name" value="Ribbon_hlx_hlx"/>
</dbReference>
<dbReference type="RefSeq" id="WP_142862299.1">
    <property type="nucleotide sequence ID" value="NZ_VJMF01000024.1"/>
</dbReference>
<comment type="caution">
    <text evidence="1">The sequence shown here is derived from an EMBL/GenBank/DDBJ whole genome shotgun (WGS) entry which is preliminary data.</text>
</comment>
<proteinExistence type="predicted"/>
<dbReference type="AlphaFoldDB" id="A0A549T2M9"/>
<evidence type="ECO:0000313" key="1">
    <source>
        <dbReference type="EMBL" id="TRL36121.1"/>
    </source>
</evidence>
<dbReference type="SUPFAM" id="SSF47598">
    <property type="entry name" value="Ribbon-helix-helix"/>
    <property type="match status" value="1"/>
</dbReference>
<reference evidence="1 2" key="1">
    <citation type="submission" date="2019-07" db="EMBL/GenBank/DDBJ databases">
        <title>Ln-dependent methylotrophs.</title>
        <authorList>
            <person name="Tani A."/>
        </authorList>
    </citation>
    <scope>NUCLEOTIDE SEQUENCE [LARGE SCALE GENOMIC DNA]</scope>
    <source>
        <strain evidence="1 2">SM89A</strain>
    </source>
</reference>